<dbReference type="GO" id="GO:0015074">
    <property type="term" value="P:DNA integration"/>
    <property type="evidence" value="ECO:0007669"/>
    <property type="project" value="InterPro"/>
</dbReference>
<dbReference type="AlphaFoldDB" id="A0A8H6Y8L8"/>
<name>A0A8H6Y8L8_9AGAR</name>
<evidence type="ECO:0000256" key="2">
    <source>
        <dbReference type="SAM" id="SignalP"/>
    </source>
</evidence>
<keyword evidence="4" id="KW-1185">Reference proteome</keyword>
<dbReference type="PANTHER" id="PTHR34605:SF3">
    <property type="entry name" value="P CELL-TYPE AGGLUTINATION PROTEIN MAP4-LIKE-RELATED"/>
    <property type="match status" value="1"/>
</dbReference>
<proteinExistence type="predicted"/>
<accession>A0A8H6Y8L8</accession>
<protein>
    <recommendedName>
        <fullName evidence="5">DNA breaking-rejoining enzyme</fullName>
    </recommendedName>
</protein>
<dbReference type="EMBL" id="JACAZI010000008">
    <property type="protein sequence ID" value="KAF7354419.1"/>
    <property type="molecule type" value="Genomic_DNA"/>
</dbReference>
<keyword evidence="2" id="KW-0732">Signal</keyword>
<dbReference type="InterPro" id="IPR011010">
    <property type="entry name" value="DNA_brk_join_enz"/>
</dbReference>
<evidence type="ECO:0000256" key="1">
    <source>
        <dbReference type="ARBA" id="ARBA00023172"/>
    </source>
</evidence>
<feature type="chain" id="PRO_5033990395" description="DNA breaking-rejoining enzyme" evidence="2">
    <location>
        <begin position="22"/>
        <end position="260"/>
    </location>
</feature>
<evidence type="ECO:0008006" key="5">
    <source>
        <dbReference type="Google" id="ProtNLM"/>
    </source>
</evidence>
<dbReference type="GO" id="GO:0006310">
    <property type="term" value="P:DNA recombination"/>
    <property type="evidence" value="ECO:0007669"/>
    <property type="project" value="UniProtKB-KW"/>
</dbReference>
<organism evidence="3 4">
    <name type="scientific">Mycena venus</name>
    <dbReference type="NCBI Taxonomy" id="2733690"/>
    <lineage>
        <taxon>Eukaryota</taxon>
        <taxon>Fungi</taxon>
        <taxon>Dikarya</taxon>
        <taxon>Basidiomycota</taxon>
        <taxon>Agaricomycotina</taxon>
        <taxon>Agaricomycetes</taxon>
        <taxon>Agaricomycetidae</taxon>
        <taxon>Agaricales</taxon>
        <taxon>Marasmiineae</taxon>
        <taxon>Mycenaceae</taxon>
        <taxon>Mycena</taxon>
    </lineage>
</organism>
<gene>
    <name evidence="3" type="ORF">MVEN_01130900</name>
</gene>
<dbReference type="SUPFAM" id="SSF56349">
    <property type="entry name" value="DNA breaking-rejoining enzymes"/>
    <property type="match status" value="1"/>
</dbReference>
<dbReference type="InterPro" id="IPR052925">
    <property type="entry name" value="Phage_Integrase-like_Recomb"/>
</dbReference>
<comment type="caution">
    <text evidence="3">The sequence shown here is derived from an EMBL/GenBank/DDBJ whole genome shotgun (WGS) entry which is preliminary data.</text>
</comment>
<dbReference type="OrthoDB" id="3266428at2759"/>
<dbReference type="Proteomes" id="UP000620124">
    <property type="component" value="Unassembled WGS sequence"/>
</dbReference>
<dbReference type="InterPro" id="IPR013762">
    <property type="entry name" value="Integrase-like_cat_sf"/>
</dbReference>
<reference evidence="3" key="1">
    <citation type="submission" date="2020-05" db="EMBL/GenBank/DDBJ databases">
        <title>Mycena genomes resolve the evolution of fungal bioluminescence.</title>
        <authorList>
            <person name="Tsai I.J."/>
        </authorList>
    </citation>
    <scope>NUCLEOTIDE SEQUENCE</scope>
    <source>
        <strain evidence="3">CCC161011</strain>
    </source>
</reference>
<keyword evidence="1" id="KW-0233">DNA recombination</keyword>
<feature type="signal peptide" evidence="2">
    <location>
        <begin position="1"/>
        <end position="21"/>
    </location>
</feature>
<sequence length="260" mass="28720">MPVSHFFLAAFIAQHVGEVGGDMVKSSMSGIKTWHNINGAPWEGEYRWVELARHTANKEGTAFRREQRGPVTIKHMIALRAALDLSIPFHAAIWATAMAAFWGCRHLGKLTIPSLDKFDPKLHVTCSARTKRINTNGAIATSVPLPWTKSIRDRGGKLILTARDDDLCPNKAFANHVCVNKDTPADAPLFAFMAKDGNWSPMTKDWFMRFCNAAWQKAALLRDFGHSFRIGGSTELLLAGVPCEIVAALGGWTSLAFLLY</sequence>
<evidence type="ECO:0000313" key="4">
    <source>
        <dbReference type="Proteomes" id="UP000620124"/>
    </source>
</evidence>
<dbReference type="Gene3D" id="1.10.443.10">
    <property type="entry name" value="Intergrase catalytic core"/>
    <property type="match status" value="1"/>
</dbReference>
<evidence type="ECO:0000313" key="3">
    <source>
        <dbReference type="EMBL" id="KAF7354419.1"/>
    </source>
</evidence>
<dbReference type="PANTHER" id="PTHR34605">
    <property type="entry name" value="PHAGE_INTEGRASE DOMAIN-CONTAINING PROTEIN"/>
    <property type="match status" value="1"/>
</dbReference>
<dbReference type="GO" id="GO:0003677">
    <property type="term" value="F:DNA binding"/>
    <property type="evidence" value="ECO:0007669"/>
    <property type="project" value="InterPro"/>
</dbReference>